<dbReference type="Proteomes" id="UP000346198">
    <property type="component" value="Unassembled WGS sequence"/>
</dbReference>
<keyword evidence="4 5" id="KW-0472">Membrane</keyword>
<dbReference type="Gene3D" id="1.20.1540.10">
    <property type="entry name" value="Rhomboid-like"/>
    <property type="match status" value="1"/>
</dbReference>
<feature type="transmembrane region" description="Helical" evidence="5">
    <location>
        <begin position="95"/>
        <end position="114"/>
    </location>
</feature>
<evidence type="ECO:0000256" key="5">
    <source>
        <dbReference type="SAM" id="Phobius"/>
    </source>
</evidence>
<reference evidence="6 7" key="1">
    <citation type="submission" date="2019-04" db="EMBL/GenBank/DDBJ databases">
        <authorList>
            <person name="Van Vliet M D."/>
        </authorList>
    </citation>
    <scope>NUCLEOTIDE SEQUENCE [LARGE SCALE GENOMIC DNA]</scope>
    <source>
        <strain evidence="6 7">F21</strain>
    </source>
</reference>
<feature type="transmembrane region" description="Helical" evidence="5">
    <location>
        <begin position="59"/>
        <end position="83"/>
    </location>
</feature>
<proteinExistence type="predicted"/>
<dbReference type="SUPFAM" id="SSF144091">
    <property type="entry name" value="Rhomboid-like"/>
    <property type="match status" value="1"/>
</dbReference>
<dbReference type="RefSeq" id="WP_136059537.1">
    <property type="nucleotide sequence ID" value="NZ_CAAHFH010000001.1"/>
</dbReference>
<feature type="transmembrane region" description="Helical" evidence="5">
    <location>
        <begin position="20"/>
        <end position="39"/>
    </location>
</feature>
<evidence type="ECO:0000313" key="6">
    <source>
        <dbReference type="EMBL" id="VGO17994.1"/>
    </source>
</evidence>
<feature type="transmembrane region" description="Helical" evidence="5">
    <location>
        <begin position="120"/>
        <end position="138"/>
    </location>
</feature>
<accession>A0A6C2UF45</accession>
<sequence length="258" mass="29173">MNIIDKLEKRFGSWAIPNLAIYLIAIQAIGVVLLMGGYAKEVDLILHGSSVVDRGEWWRLLSFMMMPKTLSPIWLFFAFYIFYLMGHALEERWGAFHFNLFILCGYLLTVLMAFISPGAIITNTYFLGCVFMAFATLFPNVEFRLFFILPVKVKWLGWLTVGAYVLTLFSGDAGSRLCVLAAFINYGLFFGKALVNSFKAGKRRKAFQSEQAVEADQPRHVCAECGATDKSDPALDFRYCSTCAQCFCEKHISSHEHT</sequence>
<feature type="transmembrane region" description="Helical" evidence="5">
    <location>
        <begin position="173"/>
        <end position="195"/>
    </location>
</feature>
<dbReference type="EMBL" id="CAAHFH010000001">
    <property type="protein sequence ID" value="VGO17994.1"/>
    <property type="molecule type" value="Genomic_DNA"/>
</dbReference>
<gene>
    <name evidence="6" type="ORF">SCARR_00044</name>
</gene>
<dbReference type="AlphaFoldDB" id="A0A6C2UF45"/>
<evidence type="ECO:0000313" key="7">
    <source>
        <dbReference type="Proteomes" id="UP000346198"/>
    </source>
</evidence>
<name>A0A6C2UF45_9BACT</name>
<dbReference type="GO" id="GO:0016020">
    <property type="term" value="C:membrane"/>
    <property type="evidence" value="ECO:0007669"/>
    <property type="project" value="UniProtKB-SubCell"/>
</dbReference>
<evidence type="ECO:0000256" key="2">
    <source>
        <dbReference type="ARBA" id="ARBA00022692"/>
    </source>
</evidence>
<keyword evidence="2 5" id="KW-0812">Transmembrane</keyword>
<comment type="subcellular location">
    <subcellularLocation>
        <location evidence="1">Membrane</location>
        <topology evidence="1">Multi-pass membrane protein</topology>
    </subcellularLocation>
</comment>
<evidence type="ECO:0000256" key="4">
    <source>
        <dbReference type="ARBA" id="ARBA00023136"/>
    </source>
</evidence>
<protein>
    <recommendedName>
        <fullName evidence="8">Peptidase S54 rhomboid domain-containing protein</fullName>
    </recommendedName>
</protein>
<keyword evidence="7" id="KW-1185">Reference proteome</keyword>
<keyword evidence="3 5" id="KW-1133">Transmembrane helix</keyword>
<feature type="transmembrane region" description="Helical" evidence="5">
    <location>
        <begin position="145"/>
        <end position="167"/>
    </location>
</feature>
<evidence type="ECO:0008006" key="8">
    <source>
        <dbReference type="Google" id="ProtNLM"/>
    </source>
</evidence>
<organism evidence="6 7">
    <name type="scientific">Pontiella sulfatireligans</name>
    <dbReference type="NCBI Taxonomy" id="2750658"/>
    <lineage>
        <taxon>Bacteria</taxon>
        <taxon>Pseudomonadati</taxon>
        <taxon>Kiritimatiellota</taxon>
        <taxon>Kiritimatiellia</taxon>
        <taxon>Kiritimatiellales</taxon>
        <taxon>Pontiellaceae</taxon>
        <taxon>Pontiella</taxon>
    </lineage>
</organism>
<evidence type="ECO:0000256" key="1">
    <source>
        <dbReference type="ARBA" id="ARBA00004141"/>
    </source>
</evidence>
<evidence type="ECO:0000256" key="3">
    <source>
        <dbReference type="ARBA" id="ARBA00022989"/>
    </source>
</evidence>
<dbReference type="InterPro" id="IPR035952">
    <property type="entry name" value="Rhomboid-like_sf"/>
</dbReference>